<sequence length="180" mass="19103">MAGRSGKRTHKKDSGRRDMTNGGSGDVFDVRKVRRLVELMNEHELAEVDLRQGDQRIRLRRGQEPVVTMGGAPVPMAPAPAPAVAPPATAVAPAAAAEEANVAFVTSPMVGTFYLASSPESPPLVSVGDSVGSDTIVCIIEAMKVFNEIPAECSGKILARLVENGDPVEYGQKLFKVHRG</sequence>
<dbReference type="InterPro" id="IPR011053">
    <property type="entry name" value="Single_hybrid_motif"/>
</dbReference>
<keyword evidence="4 9" id="KW-0444">Lipid biosynthesis</keyword>
<reference evidence="12 13" key="1">
    <citation type="submission" date="2019-02" db="EMBL/GenBank/DDBJ databases">
        <title>Deep-cultivation of Planctomycetes and their phenomic and genomic characterization uncovers novel biology.</title>
        <authorList>
            <person name="Wiegand S."/>
            <person name="Jogler M."/>
            <person name="Boedeker C."/>
            <person name="Pinto D."/>
            <person name="Vollmers J."/>
            <person name="Rivas-Marin E."/>
            <person name="Kohn T."/>
            <person name="Peeters S.H."/>
            <person name="Heuer A."/>
            <person name="Rast P."/>
            <person name="Oberbeckmann S."/>
            <person name="Bunk B."/>
            <person name="Jeske O."/>
            <person name="Meyerdierks A."/>
            <person name="Storesund J.E."/>
            <person name="Kallscheuer N."/>
            <person name="Luecker S."/>
            <person name="Lage O.M."/>
            <person name="Pohl T."/>
            <person name="Merkel B.J."/>
            <person name="Hornburger P."/>
            <person name="Mueller R.-W."/>
            <person name="Bruemmer F."/>
            <person name="Labrenz M."/>
            <person name="Spormann A.M."/>
            <person name="Op Den Camp H."/>
            <person name="Overmann J."/>
            <person name="Amann R."/>
            <person name="Jetten M.S.M."/>
            <person name="Mascher T."/>
            <person name="Medema M.H."/>
            <person name="Devos D.P."/>
            <person name="Kaster A.-K."/>
            <person name="Ovreas L."/>
            <person name="Rohde M."/>
            <person name="Galperin M.Y."/>
            <person name="Jogler C."/>
        </authorList>
    </citation>
    <scope>NUCLEOTIDE SEQUENCE [LARGE SCALE GENOMIC DNA]</scope>
    <source>
        <strain evidence="12 13">Pla144</strain>
    </source>
</reference>
<evidence type="ECO:0000256" key="4">
    <source>
        <dbReference type="ARBA" id="ARBA00022516"/>
    </source>
</evidence>
<evidence type="ECO:0000256" key="7">
    <source>
        <dbReference type="ARBA" id="ARBA00023160"/>
    </source>
</evidence>
<keyword evidence="6 9" id="KW-0443">Lipid metabolism</keyword>
<dbReference type="GO" id="GO:0003989">
    <property type="term" value="F:acetyl-CoA carboxylase activity"/>
    <property type="evidence" value="ECO:0007669"/>
    <property type="project" value="InterPro"/>
</dbReference>
<dbReference type="InterPro" id="IPR000089">
    <property type="entry name" value="Biotin_lipoyl"/>
</dbReference>
<evidence type="ECO:0000259" key="11">
    <source>
        <dbReference type="PROSITE" id="PS50968"/>
    </source>
</evidence>
<evidence type="ECO:0000256" key="8">
    <source>
        <dbReference type="ARBA" id="ARBA00023267"/>
    </source>
</evidence>
<dbReference type="PROSITE" id="PS50968">
    <property type="entry name" value="BIOTINYL_LIPOYL"/>
    <property type="match status" value="1"/>
</dbReference>
<dbReference type="PANTHER" id="PTHR45266">
    <property type="entry name" value="OXALOACETATE DECARBOXYLASE ALPHA CHAIN"/>
    <property type="match status" value="1"/>
</dbReference>
<dbReference type="GO" id="GO:0006633">
    <property type="term" value="P:fatty acid biosynthetic process"/>
    <property type="evidence" value="ECO:0007669"/>
    <property type="project" value="UniProtKB-UniPathway"/>
</dbReference>
<feature type="compositionally biased region" description="Basic residues" evidence="10">
    <location>
        <begin position="1"/>
        <end position="14"/>
    </location>
</feature>
<dbReference type="PRINTS" id="PR01071">
    <property type="entry name" value="ACOABIOTINCC"/>
</dbReference>
<dbReference type="SUPFAM" id="SSF51230">
    <property type="entry name" value="Single hybrid motif"/>
    <property type="match status" value="1"/>
</dbReference>
<dbReference type="InterPro" id="IPR001882">
    <property type="entry name" value="Biotin_BS"/>
</dbReference>
<dbReference type="InterPro" id="IPR050709">
    <property type="entry name" value="Biotin_Carboxyl_Carrier/Decarb"/>
</dbReference>
<feature type="domain" description="Lipoyl-binding" evidence="11">
    <location>
        <begin position="102"/>
        <end position="178"/>
    </location>
</feature>
<comment type="function">
    <text evidence="1 9">This protein is a component of the acetyl coenzyme A carboxylase complex; first, biotin carboxylase catalyzes the carboxylation of the carrier protein and then the transcarboxylase transfers the carboxyl group to form malonyl-CoA.</text>
</comment>
<dbReference type="InterPro" id="IPR001249">
    <property type="entry name" value="AcCoA_biotinCC"/>
</dbReference>
<dbReference type="CDD" id="cd06850">
    <property type="entry name" value="biotinyl_domain"/>
    <property type="match status" value="1"/>
</dbReference>
<dbReference type="NCBIfam" id="TIGR00531">
    <property type="entry name" value="BCCP"/>
    <property type="match status" value="1"/>
</dbReference>
<organism evidence="12 13">
    <name type="scientific">Bythopirellula polymerisocia</name>
    <dbReference type="NCBI Taxonomy" id="2528003"/>
    <lineage>
        <taxon>Bacteria</taxon>
        <taxon>Pseudomonadati</taxon>
        <taxon>Planctomycetota</taxon>
        <taxon>Planctomycetia</taxon>
        <taxon>Pirellulales</taxon>
        <taxon>Lacipirellulaceae</taxon>
        <taxon>Bythopirellula</taxon>
    </lineage>
</organism>
<comment type="caution">
    <text evidence="12">The sequence shown here is derived from an EMBL/GenBank/DDBJ whole genome shotgun (WGS) entry which is preliminary data.</text>
</comment>
<evidence type="ECO:0000313" key="12">
    <source>
        <dbReference type="EMBL" id="TWU24646.1"/>
    </source>
</evidence>
<protein>
    <recommendedName>
        <fullName evidence="3 9">Biotin carboxyl carrier protein of acetyl-CoA carboxylase</fullName>
    </recommendedName>
</protein>
<evidence type="ECO:0000256" key="9">
    <source>
        <dbReference type="RuleBase" id="RU364072"/>
    </source>
</evidence>
<keyword evidence="7 9" id="KW-0275">Fatty acid biosynthesis</keyword>
<dbReference type="Proteomes" id="UP000318437">
    <property type="component" value="Unassembled WGS sequence"/>
</dbReference>
<evidence type="ECO:0000256" key="5">
    <source>
        <dbReference type="ARBA" id="ARBA00022832"/>
    </source>
</evidence>
<feature type="region of interest" description="Disordered" evidence="10">
    <location>
        <begin position="1"/>
        <end position="27"/>
    </location>
</feature>
<dbReference type="AlphaFoldDB" id="A0A5C6CNL5"/>
<dbReference type="Pfam" id="PF00364">
    <property type="entry name" value="Biotin_lipoyl"/>
    <property type="match status" value="1"/>
</dbReference>
<name>A0A5C6CNL5_9BACT</name>
<keyword evidence="13" id="KW-1185">Reference proteome</keyword>
<proteinExistence type="predicted"/>
<evidence type="ECO:0000256" key="3">
    <source>
        <dbReference type="ARBA" id="ARBA00017562"/>
    </source>
</evidence>
<evidence type="ECO:0000256" key="1">
    <source>
        <dbReference type="ARBA" id="ARBA00003761"/>
    </source>
</evidence>
<keyword evidence="5 9" id="KW-0276">Fatty acid metabolism</keyword>
<dbReference type="PROSITE" id="PS00188">
    <property type="entry name" value="BIOTIN"/>
    <property type="match status" value="1"/>
</dbReference>
<accession>A0A5C6CNL5</accession>
<comment type="pathway">
    <text evidence="2 9">Lipid metabolism; fatty acid biosynthesis.</text>
</comment>
<evidence type="ECO:0000313" key="13">
    <source>
        <dbReference type="Proteomes" id="UP000318437"/>
    </source>
</evidence>
<evidence type="ECO:0000256" key="6">
    <source>
        <dbReference type="ARBA" id="ARBA00023098"/>
    </source>
</evidence>
<evidence type="ECO:0000256" key="2">
    <source>
        <dbReference type="ARBA" id="ARBA00005194"/>
    </source>
</evidence>
<evidence type="ECO:0000256" key="10">
    <source>
        <dbReference type="SAM" id="MobiDB-lite"/>
    </source>
</evidence>
<dbReference type="UniPathway" id="UPA00094"/>
<dbReference type="PANTHER" id="PTHR45266:SF3">
    <property type="entry name" value="OXALOACETATE DECARBOXYLASE ALPHA CHAIN"/>
    <property type="match status" value="1"/>
</dbReference>
<dbReference type="EMBL" id="SJPS01000005">
    <property type="protein sequence ID" value="TWU24646.1"/>
    <property type="molecule type" value="Genomic_DNA"/>
</dbReference>
<dbReference type="GO" id="GO:0009317">
    <property type="term" value="C:acetyl-CoA carboxylase complex"/>
    <property type="evidence" value="ECO:0007669"/>
    <property type="project" value="InterPro"/>
</dbReference>
<dbReference type="Gene3D" id="2.40.50.100">
    <property type="match status" value="1"/>
</dbReference>
<gene>
    <name evidence="12" type="primary">accB</name>
    <name evidence="12" type="ORF">Pla144_35320</name>
</gene>
<keyword evidence="8 9" id="KW-0092">Biotin</keyword>